<keyword evidence="3" id="KW-1185">Reference proteome</keyword>
<evidence type="ECO:0000313" key="2">
    <source>
        <dbReference type="EMBL" id="MBS3680831.1"/>
    </source>
</evidence>
<evidence type="ECO:0000259" key="1">
    <source>
        <dbReference type="Pfam" id="PF08241"/>
    </source>
</evidence>
<dbReference type="GO" id="GO:0008168">
    <property type="term" value="F:methyltransferase activity"/>
    <property type="evidence" value="ECO:0007669"/>
    <property type="project" value="UniProtKB-KW"/>
</dbReference>
<dbReference type="CDD" id="cd02440">
    <property type="entry name" value="AdoMet_MTases"/>
    <property type="match status" value="1"/>
</dbReference>
<keyword evidence="2" id="KW-0808">Transferase</keyword>
<dbReference type="Proteomes" id="UP000681870">
    <property type="component" value="Unassembled WGS sequence"/>
</dbReference>
<organism evidence="2 3">
    <name type="scientific">Ornithinibacillus massiliensis</name>
    <dbReference type="NCBI Taxonomy" id="1944633"/>
    <lineage>
        <taxon>Bacteria</taxon>
        <taxon>Bacillati</taxon>
        <taxon>Bacillota</taxon>
        <taxon>Bacilli</taxon>
        <taxon>Bacillales</taxon>
        <taxon>Bacillaceae</taxon>
        <taxon>Ornithinibacillus</taxon>
    </lineage>
</organism>
<feature type="domain" description="Methyltransferase type 11" evidence="1">
    <location>
        <begin position="54"/>
        <end position="149"/>
    </location>
</feature>
<evidence type="ECO:0000313" key="3">
    <source>
        <dbReference type="Proteomes" id="UP000681870"/>
    </source>
</evidence>
<dbReference type="Gene3D" id="3.40.50.150">
    <property type="entry name" value="Vaccinia Virus protein VP39"/>
    <property type="match status" value="1"/>
</dbReference>
<dbReference type="GO" id="GO:0032259">
    <property type="term" value="P:methylation"/>
    <property type="evidence" value="ECO:0007669"/>
    <property type="project" value="UniProtKB-KW"/>
</dbReference>
<name>A0ABS5MES4_9BACI</name>
<dbReference type="RefSeq" id="WP_211741942.1">
    <property type="nucleotide sequence ID" value="NZ_JAGXBY010000003.1"/>
</dbReference>
<dbReference type="Pfam" id="PF08241">
    <property type="entry name" value="Methyltransf_11"/>
    <property type="match status" value="1"/>
</dbReference>
<protein>
    <submittedName>
        <fullName evidence="2">Methyltransferase domain-containing protein</fullName>
    </submittedName>
</protein>
<dbReference type="EMBL" id="JAGXBY010000003">
    <property type="protein sequence ID" value="MBS3680831.1"/>
    <property type="molecule type" value="Genomic_DNA"/>
</dbReference>
<gene>
    <name evidence="2" type="ORF">KGF86_11445</name>
</gene>
<accession>A0ABS5MES4</accession>
<dbReference type="PANTHER" id="PTHR43591:SF24">
    <property type="entry name" value="2-METHOXY-6-POLYPRENYL-1,4-BENZOQUINOL METHYLASE, MITOCHONDRIAL"/>
    <property type="match status" value="1"/>
</dbReference>
<keyword evidence="2" id="KW-0489">Methyltransferase</keyword>
<dbReference type="SUPFAM" id="SSF53335">
    <property type="entry name" value="S-adenosyl-L-methionine-dependent methyltransferases"/>
    <property type="match status" value="1"/>
</dbReference>
<reference evidence="2 3" key="1">
    <citation type="submission" date="2021-05" db="EMBL/GenBank/DDBJ databases">
        <title>Ornithinibacillus massiliensis sp. nov.</title>
        <authorList>
            <person name="Iwaza R."/>
            <person name="Lagier J.-C."/>
            <person name="Raoult D."/>
        </authorList>
    </citation>
    <scope>NUCLEOTIDE SEQUENCE [LARGE SCALE GENOMIC DNA]</scope>
    <source>
        <strain evidence="2 3">Marseille-P3601</strain>
    </source>
</reference>
<dbReference type="InterPro" id="IPR029063">
    <property type="entry name" value="SAM-dependent_MTases_sf"/>
</dbReference>
<dbReference type="PANTHER" id="PTHR43591">
    <property type="entry name" value="METHYLTRANSFERASE"/>
    <property type="match status" value="1"/>
</dbReference>
<sequence length="253" mass="29270">MKRTMPTEEAIKRWNLHAERFTAGYSEFGDRSRVLFLNPTIFSLLGDVDGKLILDAGCGEGYLSRILADKGARITAIDYSEKMLELAKARTREDLEIGYYHGNCENLSFLDDEQFDTSVSNMVIQDLEDYESCLQEMYRLLKPGASFVFSILHPCFITPDSGWIRNEQGVKEYWKVCRYFYEGVYDQRLPIQSNKPIVYYHRTLSSYVKAIISAGFTIEDIVEPKPSKEVLKEYPGYEEDLNCATFMVFKLRK</sequence>
<proteinExistence type="predicted"/>
<comment type="caution">
    <text evidence="2">The sequence shown here is derived from an EMBL/GenBank/DDBJ whole genome shotgun (WGS) entry which is preliminary data.</text>
</comment>
<dbReference type="InterPro" id="IPR013216">
    <property type="entry name" value="Methyltransf_11"/>
</dbReference>